<dbReference type="Proteomes" id="UP000236333">
    <property type="component" value="Unassembled WGS sequence"/>
</dbReference>
<dbReference type="InterPro" id="IPR001537">
    <property type="entry name" value="SpoU_MeTrfase"/>
</dbReference>
<dbReference type="InterPro" id="IPR033671">
    <property type="entry name" value="TrmH"/>
</dbReference>
<dbReference type="InterPro" id="IPR029026">
    <property type="entry name" value="tRNA_m1G_MTases_N"/>
</dbReference>
<dbReference type="SUPFAM" id="SSF75217">
    <property type="entry name" value="alpha/beta knot"/>
    <property type="match status" value="1"/>
</dbReference>
<accession>A0A2J8AHW6</accession>
<evidence type="ECO:0000256" key="6">
    <source>
        <dbReference type="ARBA" id="ARBA00022884"/>
    </source>
</evidence>
<evidence type="ECO:0000256" key="3">
    <source>
        <dbReference type="ARBA" id="ARBA00022679"/>
    </source>
</evidence>
<dbReference type="Gene3D" id="3.40.1280.10">
    <property type="match status" value="1"/>
</dbReference>
<dbReference type="HAMAP" id="MF_02060">
    <property type="entry name" value="tRNA_methyltr_TrmH"/>
    <property type="match status" value="1"/>
</dbReference>
<dbReference type="GO" id="GO:0002938">
    <property type="term" value="P:tRNA guanine ribose methylation"/>
    <property type="evidence" value="ECO:0007669"/>
    <property type="project" value="TreeGrafter"/>
</dbReference>
<evidence type="ECO:0000313" key="8">
    <source>
        <dbReference type="EMBL" id="PNH12110.1"/>
    </source>
</evidence>
<keyword evidence="1" id="KW-0820">tRNA-binding</keyword>
<protein>
    <submittedName>
        <fullName evidence="8">tRNA (Guanosine(18)-2'-O)-methyltransferase</fullName>
    </submittedName>
</protein>
<dbReference type="PANTHER" id="PTHR43453">
    <property type="entry name" value="RRNA METHYLASE-LIKE"/>
    <property type="match status" value="1"/>
</dbReference>
<dbReference type="CDD" id="cd18092">
    <property type="entry name" value="SpoU-like_TrmH"/>
    <property type="match status" value="1"/>
</dbReference>
<keyword evidence="9" id="KW-1185">Reference proteome</keyword>
<keyword evidence="3 8" id="KW-0808">Transferase</keyword>
<dbReference type="AlphaFoldDB" id="A0A2J8AHW6"/>
<reference evidence="8 9" key="1">
    <citation type="journal article" date="2017" name="Mol. Biol. Evol.">
        <title>The 4-celled Tetrabaena socialis nuclear genome reveals the essential components for genetic control of cell number at the origin of multicellularity in the volvocine lineage.</title>
        <authorList>
            <person name="Featherston J."/>
            <person name="Arakaki Y."/>
            <person name="Hanschen E.R."/>
            <person name="Ferris P.J."/>
            <person name="Michod R.E."/>
            <person name="Olson B.J.S.C."/>
            <person name="Nozaki H."/>
            <person name="Durand P.M."/>
        </authorList>
    </citation>
    <scope>NUCLEOTIDE SEQUENCE [LARGE SCALE GENOMIC DNA]</scope>
    <source>
        <strain evidence="8 9">NIES-571</strain>
    </source>
</reference>
<keyword evidence="2 8" id="KW-0489">Methyltransferase</keyword>
<evidence type="ECO:0000256" key="4">
    <source>
        <dbReference type="ARBA" id="ARBA00022691"/>
    </source>
</evidence>
<proteinExistence type="inferred from homology"/>
<dbReference type="GO" id="GO:0000049">
    <property type="term" value="F:tRNA binding"/>
    <property type="evidence" value="ECO:0007669"/>
    <property type="project" value="UniProtKB-KW"/>
</dbReference>
<keyword evidence="4" id="KW-0949">S-adenosyl-L-methionine</keyword>
<evidence type="ECO:0000256" key="1">
    <source>
        <dbReference type="ARBA" id="ARBA00022555"/>
    </source>
</evidence>
<evidence type="ECO:0000256" key="5">
    <source>
        <dbReference type="ARBA" id="ARBA00022694"/>
    </source>
</evidence>
<dbReference type="PANTHER" id="PTHR43453:SF1">
    <property type="entry name" value="TRNA_RRNA METHYLTRANSFERASE SPOU TYPE DOMAIN-CONTAINING PROTEIN"/>
    <property type="match status" value="1"/>
</dbReference>
<evidence type="ECO:0000256" key="2">
    <source>
        <dbReference type="ARBA" id="ARBA00022603"/>
    </source>
</evidence>
<comment type="caution">
    <text evidence="8">The sequence shown here is derived from an EMBL/GenBank/DDBJ whole genome shotgun (WGS) entry which is preliminary data.</text>
</comment>
<evidence type="ECO:0000259" key="7">
    <source>
        <dbReference type="Pfam" id="PF00588"/>
    </source>
</evidence>
<dbReference type="EMBL" id="PGGS01000015">
    <property type="protein sequence ID" value="PNH12110.1"/>
    <property type="molecule type" value="Genomic_DNA"/>
</dbReference>
<dbReference type="GO" id="GO:0008173">
    <property type="term" value="F:RNA methyltransferase activity"/>
    <property type="evidence" value="ECO:0007669"/>
    <property type="project" value="InterPro"/>
</dbReference>
<evidence type="ECO:0000313" key="9">
    <source>
        <dbReference type="Proteomes" id="UP000236333"/>
    </source>
</evidence>
<name>A0A2J8AHW6_9CHLO</name>
<gene>
    <name evidence="8" type="ORF">TSOC_001015</name>
</gene>
<dbReference type="InterPro" id="IPR029028">
    <property type="entry name" value="Alpha/beta_knot_MTases"/>
</dbReference>
<organism evidence="8 9">
    <name type="scientific">Tetrabaena socialis</name>
    <dbReference type="NCBI Taxonomy" id="47790"/>
    <lineage>
        <taxon>Eukaryota</taxon>
        <taxon>Viridiplantae</taxon>
        <taxon>Chlorophyta</taxon>
        <taxon>core chlorophytes</taxon>
        <taxon>Chlorophyceae</taxon>
        <taxon>CS clade</taxon>
        <taxon>Chlamydomonadales</taxon>
        <taxon>Tetrabaenaceae</taxon>
        <taxon>Tetrabaena</taxon>
    </lineage>
</organism>
<dbReference type="Pfam" id="PF00588">
    <property type="entry name" value="SpoU_methylase"/>
    <property type="match status" value="1"/>
</dbReference>
<sequence length="242" mass="26375">MLEERVQRINRVAAARTFTVLPVVEGLYDMGNLSAVCRSADALGYGAVHCVKKVDGKYKQSTRTAGGSDKWLDVKFWDTTGQCLAAMKAAGYQIITTHMSKGSISIQEVDWARPTAVILGNEKFGVSQEAVEAADACAIIPMTGMVESFNISVASSLILYEAQRQRQQRLGSHTDLPPEQQLILKAVMLSRAVKQSRTVLSELLNRPPPSWQAGTIKELERKSAQYEAAVAARSLWSASDSG</sequence>
<keyword evidence="5" id="KW-0819">tRNA processing</keyword>
<feature type="domain" description="tRNA/rRNA methyltransferase SpoU type" evidence="7">
    <location>
        <begin position="23"/>
        <end position="160"/>
    </location>
</feature>
<keyword evidence="6" id="KW-0694">RNA-binding</keyword>
<dbReference type="OrthoDB" id="241340at2759"/>